<accession>F8FBY5</accession>
<proteinExistence type="predicted"/>
<dbReference type="AlphaFoldDB" id="F8FBY5"/>
<reference evidence="3" key="1">
    <citation type="submission" date="2011-06" db="EMBL/GenBank/DDBJ databases">
        <title>Complete genome sequence of Paenibacillus mucilaginosus KNP414.</title>
        <authorList>
            <person name="Wang J."/>
            <person name="Hu S."/>
            <person name="Hu X."/>
            <person name="Zhang B."/>
            <person name="Dong D."/>
            <person name="Zhang S."/>
            <person name="Zhao K."/>
            <person name="Wu D."/>
        </authorList>
    </citation>
    <scope>NUCLEOTIDE SEQUENCE [LARGE SCALE GENOMIC DNA]</scope>
    <source>
        <strain evidence="3">KNP414</strain>
    </source>
</reference>
<evidence type="ECO:0000313" key="3">
    <source>
        <dbReference type="Proteomes" id="UP000006620"/>
    </source>
</evidence>
<reference evidence="2 3" key="2">
    <citation type="journal article" date="2013" name="Genome Announc.">
        <title>Genome Sequence of Growth-Improving Paenibacillus mucilaginosus Strain KNP414.</title>
        <authorList>
            <person name="Lu J.J."/>
            <person name="Wang J.F."/>
            <person name="Hu X.F."/>
        </authorList>
    </citation>
    <scope>NUCLEOTIDE SEQUENCE [LARGE SCALE GENOMIC DNA]</scope>
    <source>
        <strain evidence="2 3">KNP414</strain>
    </source>
</reference>
<keyword evidence="1" id="KW-1133">Transmembrane helix</keyword>
<name>F8FBY5_PAEMK</name>
<keyword evidence="1" id="KW-0472">Membrane</keyword>
<dbReference type="HOGENOM" id="CLU_1053116_0_0_9"/>
<feature type="transmembrane region" description="Helical" evidence="1">
    <location>
        <begin position="101"/>
        <end position="119"/>
    </location>
</feature>
<gene>
    <name evidence="2" type="ordered locus">KNP414_05222</name>
</gene>
<dbReference type="EMBL" id="CP002869">
    <property type="protein sequence ID" value="AEI43746.1"/>
    <property type="molecule type" value="Genomic_DNA"/>
</dbReference>
<evidence type="ECO:0000256" key="1">
    <source>
        <dbReference type="SAM" id="Phobius"/>
    </source>
</evidence>
<protein>
    <submittedName>
        <fullName evidence="2">Uncharacterized protein</fullName>
    </submittedName>
</protein>
<dbReference type="Proteomes" id="UP000006620">
    <property type="component" value="Chromosome"/>
</dbReference>
<keyword evidence="1" id="KW-0812">Transmembrane</keyword>
<dbReference type="NCBIfam" id="NF041644">
    <property type="entry name" value="CBO0543_fam"/>
    <property type="match status" value="1"/>
</dbReference>
<organism evidence="2 3">
    <name type="scientific">Paenibacillus mucilaginosus (strain KNP414)</name>
    <dbReference type="NCBI Taxonomy" id="1036673"/>
    <lineage>
        <taxon>Bacteria</taxon>
        <taxon>Bacillati</taxon>
        <taxon>Bacillota</taxon>
        <taxon>Bacilli</taxon>
        <taxon>Bacillales</taxon>
        <taxon>Paenibacillaceae</taxon>
        <taxon>Paenibacillus</taxon>
    </lineage>
</organism>
<dbReference type="KEGG" id="pms:KNP414_05222"/>
<feature type="transmembrane region" description="Helical" evidence="1">
    <location>
        <begin position="37"/>
        <end position="55"/>
    </location>
</feature>
<evidence type="ECO:0000313" key="2">
    <source>
        <dbReference type="EMBL" id="AEI43746.1"/>
    </source>
</evidence>
<sequence length="264" mass="29781">MDRDQAIRLNDANVEQIERLLHQKVQIWAEHIVLTPLWWLGVALSIVPWIVWYCIRERQCTDRILYAGLFVMCLSLMLDIVGDQFGYWHYRYNVLPLVPTYFPWDLTLMPVTVMLLLQYKPGANPLLKALFFSLLTSYAAEPFLPGCKCIKSRTGGTPTRCPSSLPSISSPTISPAGTNFSRSRGFDAEKEMPSRRTNLPCTVRQIALSLPAGFPATRHSKEQSLPSGADCFYFVPARPAPSAPSPEKAYSPVRFTKFIPPSQK</sequence>
<dbReference type="RefSeq" id="WP_013918899.1">
    <property type="nucleotide sequence ID" value="NC_015690.1"/>
</dbReference>
<feature type="transmembrane region" description="Helical" evidence="1">
    <location>
        <begin position="64"/>
        <end position="81"/>
    </location>
</feature>
<dbReference type="InterPro" id="IPR048147">
    <property type="entry name" value="CBO0543-like"/>
</dbReference>